<dbReference type="PANTHER" id="PTHR22777:SF27">
    <property type="entry name" value="MAGNESIUM AND COBALT EFFLUX PROTEIN CORC"/>
    <property type="match status" value="1"/>
</dbReference>
<name>A0A1K2HYE6_9HYPH</name>
<evidence type="ECO:0000256" key="2">
    <source>
        <dbReference type="ARBA" id="ARBA00022737"/>
    </source>
</evidence>
<evidence type="ECO:0000313" key="7">
    <source>
        <dbReference type="EMBL" id="SFZ84896.1"/>
    </source>
</evidence>
<dbReference type="CDD" id="cd04590">
    <property type="entry name" value="CBS_pair_CorC_HlyC_assoc"/>
    <property type="match status" value="1"/>
</dbReference>
<evidence type="ECO:0000256" key="1">
    <source>
        <dbReference type="ARBA" id="ARBA00006446"/>
    </source>
</evidence>
<dbReference type="SUPFAM" id="SSF54631">
    <property type="entry name" value="CBS-domain pair"/>
    <property type="match status" value="1"/>
</dbReference>
<dbReference type="InterPro" id="IPR046342">
    <property type="entry name" value="CBS_dom_sf"/>
</dbReference>
<dbReference type="Pfam" id="PF03471">
    <property type="entry name" value="CorC_HlyC"/>
    <property type="match status" value="1"/>
</dbReference>
<keyword evidence="3 4" id="KW-0129">CBS domain</keyword>
<dbReference type="GO" id="GO:0050660">
    <property type="term" value="F:flavin adenine dinucleotide binding"/>
    <property type="evidence" value="ECO:0007669"/>
    <property type="project" value="InterPro"/>
</dbReference>
<dbReference type="STRING" id="665118.SAMN02983003_2271"/>
<feature type="domain" description="CBS" evidence="6">
    <location>
        <begin position="107"/>
        <end position="168"/>
    </location>
</feature>
<dbReference type="InterPro" id="IPR016169">
    <property type="entry name" value="FAD-bd_PCMH_sub2"/>
</dbReference>
<dbReference type="FunFam" id="3.10.580.10:FF:000002">
    <property type="entry name" value="Magnesium/cobalt efflux protein CorC"/>
    <property type="match status" value="1"/>
</dbReference>
<comment type="similarity">
    <text evidence="1">Belongs to the UPF0053 family. Hemolysin C subfamily.</text>
</comment>
<feature type="compositionally biased region" description="Polar residues" evidence="5">
    <location>
        <begin position="10"/>
        <end position="23"/>
    </location>
</feature>
<dbReference type="SMART" id="SM00116">
    <property type="entry name" value="CBS"/>
    <property type="match status" value="2"/>
</dbReference>
<dbReference type="InterPro" id="IPR036318">
    <property type="entry name" value="FAD-bd_PCMH-like_sf"/>
</dbReference>
<keyword evidence="8" id="KW-1185">Reference proteome</keyword>
<reference evidence="7 8" key="1">
    <citation type="submission" date="2016-11" db="EMBL/GenBank/DDBJ databases">
        <authorList>
            <person name="Jaros S."/>
            <person name="Januszkiewicz K."/>
            <person name="Wedrychowicz H."/>
        </authorList>
    </citation>
    <scope>NUCLEOTIDE SEQUENCE [LARGE SCALE GENOMIC DNA]</scope>
    <source>
        <strain evidence="7 8">ATCC 23634</strain>
    </source>
</reference>
<keyword evidence="2" id="KW-0677">Repeat</keyword>
<dbReference type="RefSeq" id="WP_244545313.1">
    <property type="nucleotide sequence ID" value="NZ_FPKU01000002.1"/>
</dbReference>
<dbReference type="PANTHER" id="PTHR22777">
    <property type="entry name" value="HEMOLYSIN-RELATED"/>
    <property type="match status" value="1"/>
</dbReference>
<evidence type="ECO:0000313" key="8">
    <source>
        <dbReference type="Proteomes" id="UP000183447"/>
    </source>
</evidence>
<dbReference type="InterPro" id="IPR005170">
    <property type="entry name" value="Transptr-assoc_dom"/>
</dbReference>
<dbReference type="SMART" id="SM01091">
    <property type="entry name" value="CorC_HlyC"/>
    <property type="match status" value="1"/>
</dbReference>
<feature type="domain" description="CBS" evidence="6">
    <location>
        <begin position="189"/>
        <end position="250"/>
    </location>
</feature>
<dbReference type="Gene3D" id="3.10.580.10">
    <property type="entry name" value="CBS-domain"/>
    <property type="match status" value="1"/>
</dbReference>
<dbReference type="PROSITE" id="PS51371">
    <property type="entry name" value="CBS"/>
    <property type="match status" value="2"/>
</dbReference>
<dbReference type="Gene3D" id="3.30.465.10">
    <property type="match status" value="1"/>
</dbReference>
<sequence length="361" mass="39281">MQAALEMNDSDSSSTTPEASRSTALVPMAQEPSPEPHSRQAPVQQRGPSIWNRLKSLLALRTVSLRDDLEVALENGGTGESADFTPSERIILQNVLQLGERRVEDVMVPRADIVAAEASETFGALVARFRQEGISRIPIYDDSLDNITGFIHVKDALRRITDPVLDPEKEVPIRLLSTGLRTKVSKLELIRPVLFVPPLMPVGELLTQMQQKRLHMAIVIDEYGGTDGLVTIEDLLEAVVGDIADEHDDLDTSLIRRVNSNIFVASARAELDEVRAAIGEDFDPGEHAEDVDTIGGLVFDLAGHVPAKGEVVTGIRGFEFEVMAADSRQIKRVKIKRIKQRRSLASTSGGGGGDDAQAAAE</sequence>
<dbReference type="SUPFAM" id="SSF56176">
    <property type="entry name" value="FAD-binding/transporter-associated domain-like"/>
    <property type="match status" value="1"/>
</dbReference>
<dbReference type="AlphaFoldDB" id="A0A1K2HYE6"/>
<gene>
    <name evidence="7" type="ORF">SAMN02983003_2271</name>
</gene>
<evidence type="ECO:0000256" key="5">
    <source>
        <dbReference type="SAM" id="MobiDB-lite"/>
    </source>
</evidence>
<proteinExistence type="inferred from homology"/>
<organism evidence="7 8">
    <name type="scientific">Devosia enhydra</name>
    <dbReference type="NCBI Taxonomy" id="665118"/>
    <lineage>
        <taxon>Bacteria</taxon>
        <taxon>Pseudomonadati</taxon>
        <taxon>Pseudomonadota</taxon>
        <taxon>Alphaproteobacteria</taxon>
        <taxon>Hyphomicrobiales</taxon>
        <taxon>Devosiaceae</taxon>
        <taxon>Devosia</taxon>
    </lineage>
</organism>
<feature type="region of interest" description="Disordered" evidence="5">
    <location>
        <begin position="1"/>
        <end position="46"/>
    </location>
</feature>
<accession>A0A1K2HYE6</accession>
<evidence type="ECO:0000256" key="4">
    <source>
        <dbReference type="PROSITE-ProRule" id="PRU00703"/>
    </source>
</evidence>
<protein>
    <submittedName>
        <fullName evidence="7">CBS domain-containing protein</fullName>
    </submittedName>
</protein>
<dbReference type="Pfam" id="PF00571">
    <property type="entry name" value="CBS"/>
    <property type="match status" value="2"/>
</dbReference>
<dbReference type="InterPro" id="IPR000644">
    <property type="entry name" value="CBS_dom"/>
</dbReference>
<dbReference type="InterPro" id="IPR044751">
    <property type="entry name" value="Ion_transp-like_CBS"/>
</dbReference>
<dbReference type="GO" id="GO:0005886">
    <property type="term" value="C:plasma membrane"/>
    <property type="evidence" value="ECO:0007669"/>
    <property type="project" value="TreeGrafter"/>
</dbReference>
<feature type="region of interest" description="Disordered" evidence="5">
    <location>
        <begin position="341"/>
        <end position="361"/>
    </location>
</feature>
<dbReference type="Proteomes" id="UP000183447">
    <property type="component" value="Unassembled WGS sequence"/>
</dbReference>
<dbReference type="EMBL" id="FPKU01000002">
    <property type="protein sequence ID" value="SFZ84896.1"/>
    <property type="molecule type" value="Genomic_DNA"/>
</dbReference>
<evidence type="ECO:0000259" key="6">
    <source>
        <dbReference type="PROSITE" id="PS51371"/>
    </source>
</evidence>
<evidence type="ECO:0000256" key="3">
    <source>
        <dbReference type="ARBA" id="ARBA00023122"/>
    </source>
</evidence>